<dbReference type="Proteomes" id="UP000315295">
    <property type="component" value="Unassembled WGS sequence"/>
</dbReference>
<dbReference type="EMBL" id="VIEB01000027">
    <property type="protein sequence ID" value="TQE11690.1"/>
    <property type="molecule type" value="Genomic_DNA"/>
</dbReference>
<evidence type="ECO:0000313" key="2">
    <source>
        <dbReference type="Proteomes" id="UP000315295"/>
    </source>
</evidence>
<evidence type="ECO:0000313" key="1">
    <source>
        <dbReference type="EMBL" id="TQE11690.1"/>
    </source>
</evidence>
<gene>
    <name evidence="1" type="ORF">C1H46_002726</name>
</gene>
<dbReference type="AlphaFoldDB" id="A0A540NMD7"/>
<keyword evidence="2" id="KW-1185">Reference proteome</keyword>
<dbReference type="PANTHER" id="PTHR36707">
    <property type="entry name" value="T20M3.17 PROTEIN"/>
    <property type="match status" value="1"/>
</dbReference>
<sequence length="254" mass="28880">MNKCSIDHGGGECFIPRSIGAQNKHIRLCVTVTGPLCENSKKAEAAAAIFQSSEEDVDLCKQFGNDRESMWLSSDCPSPSAFFREYRWFDSFHSNELLLPSWLPLLARTNPMEEASSLHIDRRDEDNNLHECSPSCRNSSTPLDFERIGCLFSLLNLDGNDYKLTPGTDSRSDCCLIFPAHLTKVHDFQSSNSSVSEAEDLEDLTTTDEPLFWPFERKTDRNSEETWNYFSMSPRKGMCNSFWNSTRFNSVKTP</sequence>
<reference evidence="1 2" key="1">
    <citation type="journal article" date="2019" name="G3 (Bethesda)">
        <title>Sequencing of a Wild Apple (Malus baccata) Genome Unravels the Differences Between Cultivated and Wild Apple Species Regarding Disease Resistance and Cold Tolerance.</title>
        <authorList>
            <person name="Chen X."/>
        </authorList>
    </citation>
    <scope>NUCLEOTIDE SEQUENCE [LARGE SCALE GENOMIC DNA]</scope>
    <source>
        <strain evidence="2">cv. Shandingzi</strain>
        <tissue evidence="1">Leaves</tissue>
    </source>
</reference>
<dbReference type="PANTHER" id="PTHR36707:SF1">
    <property type="entry name" value="T20M3.17 PROTEIN"/>
    <property type="match status" value="1"/>
</dbReference>
<organism evidence="1 2">
    <name type="scientific">Malus baccata</name>
    <name type="common">Siberian crab apple</name>
    <name type="synonym">Pyrus baccata</name>
    <dbReference type="NCBI Taxonomy" id="106549"/>
    <lineage>
        <taxon>Eukaryota</taxon>
        <taxon>Viridiplantae</taxon>
        <taxon>Streptophyta</taxon>
        <taxon>Embryophyta</taxon>
        <taxon>Tracheophyta</taxon>
        <taxon>Spermatophyta</taxon>
        <taxon>Magnoliopsida</taxon>
        <taxon>eudicotyledons</taxon>
        <taxon>Gunneridae</taxon>
        <taxon>Pentapetalae</taxon>
        <taxon>rosids</taxon>
        <taxon>fabids</taxon>
        <taxon>Rosales</taxon>
        <taxon>Rosaceae</taxon>
        <taxon>Amygdaloideae</taxon>
        <taxon>Maleae</taxon>
        <taxon>Malus</taxon>
    </lineage>
</organism>
<proteinExistence type="predicted"/>
<accession>A0A540NMD7</accession>
<protein>
    <submittedName>
        <fullName evidence="1">Uncharacterized protein</fullName>
    </submittedName>
</protein>
<comment type="caution">
    <text evidence="1">The sequence shown here is derived from an EMBL/GenBank/DDBJ whole genome shotgun (WGS) entry which is preliminary data.</text>
</comment>
<name>A0A540NMD7_MALBA</name>